<proteinExistence type="predicted"/>
<feature type="non-terminal residue" evidence="2">
    <location>
        <position position="1"/>
    </location>
</feature>
<protein>
    <submittedName>
        <fullName evidence="2">(Mediterranean fruit fly) hypothetical protein</fullName>
    </submittedName>
</protein>
<dbReference type="EMBL" id="CAJHJT010000012">
    <property type="protein sequence ID" value="CAD7000469.1"/>
    <property type="molecule type" value="Genomic_DNA"/>
</dbReference>
<comment type="caution">
    <text evidence="2">The sequence shown here is derived from an EMBL/GenBank/DDBJ whole genome shotgun (WGS) entry which is preliminary data.</text>
</comment>
<evidence type="ECO:0000256" key="1">
    <source>
        <dbReference type="SAM" id="MobiDB-lite"/>
    </source>
</evidence>
<organism evidence="2 3">
    <name type="scientific">Ceratitis capitata</name>
    <name type="common">Mediterranean fruit fly</name>
    <name type="synonym">Tephritis capitata</name>
    <dbReference type="NCBI Taxonomy" id="7213"/>
    <lineage>
        <taxon>Eukaryota</taxon>
        <taxon>Metazoa</taxon>
        <taxon>Ecdysozoa</taxon>
        <taxon>Arthropoda</taxon>
        <taxon>Hexapoda</taxon>
        <taxon>Insecta</taxon>
        <taxon>Pterygota</taxon>
        <taxon>Neoptera</taxon>
        <taxon>Endopterygota</taxon>
        <taxon>Diptera</taxon>
        <taxon>Brachycera</taxon>
        <taxon>Muscomorpha</taxon>
        <taxon>Tephritoidea</taxon>
        <taxon>Tephritidae</taxon>
        <taxon>Ceratitis</taxon>
        <taxon>Ceratitis</taxon>
    </lineage>
</organism>
<dbReference type="Proteomes" id="UP000606786">
    <property type="component" value="Unassembled WGS sequence"/>
</dbReference>
<evidence type="ECO:0000313" key="3">
    <source>
        <dbReference type="Proteomes" id="UP000606786"/>
    </source>
</evidence>
<gene>
    <name evidence="2" type="ORF">CCAP1982_LOCUS8946</name>
</gene>
<name>A0A811UN04_CERCA</name>
<dbReference type="AlphaFoldDB" id="A0A811UN04"/>
<feature type="region of interest" description="Disordered" evidence="1">
    <location>
        <begin position="1"/>
        <end position="21"/>
    </location>
</feature>
<accession>A0A811UN04</accession>
<sequence>HCNSNNNNNNNNTNNTSSNSNLHAQTAMQLLNIFGCQMDTHSVAHVGYTLRIRKVFNYILCYYSWQL</sequence>
<reference evidence="2" key="1">
    <citation type="submission" date="2020-11" db="EMBL/GenBank/DDBJ databases">
        <authorList>
            <person name="Whitehead M."/>
        </authorList>
    </citation>
    <scope>NUCLEOTIDE SEQUENCE</scope>
    <source>
        <strain evidence="2">EGII</strain>
    </source>
</reference>
<keyword evidence="3" id="KW-1185">Reference proteome</keyword>
<evidence type="ECO:0000313" key="2">
    <source>
        <dbReference type="EMBL" id="CAD7000469.1"/>
    </source>
</evidence>